<protein>
    <submittedName>
        <fullName evidence="2">Uncharacterized protein</fullName>
    </submittedName>
</protein>
<gene>
    <name evidence="2" type="ORF">EVAR_28878_1</name>
</gene>
<organism evidence="2 3">
    <name type="scientific">Eumeta variegata</name>
    <name type="common">Bagworm moth</name>
    <name type="synonym">Eumeta japonica</name>
    <dbReference type="NCBI Taxonomy" id="151549"/>
    <lineage>
        <taxon>Eukaryota</taxon>
        <taxon>Metazoa</taxon>
        <taxon>Ecdysozoa</taxon>
        <taxon>Arthropoda</taxon>
        <taxon>Hexapoda</taxon>
        <taxon>Insecta</taxon>
        <taxon>Pterygota</taxon>
        <taxon>Neoptera</taxon>
        <taxon>Endopterygota</taxon>
        <taxon>Lepidoptera</taxon>
        <taxon>Glossata</taxon>
        <taxon>Ditrysia</taxon>
        <taxon>Tineoidea</taxon>
        <taxon>Psychidae</taxon>
        <taxon>Oiketicinae</taxon>
        <taxon>Eumeta</taxon>
    </lineage>
</organism>
<keyword evidence="3" id="KW-1185">Reference proteome</keyword>
<comment type="caution">
    <text evidence="2">The sequence shown here is derived from an EMBL/GenBank/DDBJ whole genome shotgun (WGS) entry which is preliminary data.</text>
</comment>
<reference evidence="2 3" key="1">
    <citation type="journal article" date="2019" name="Commun. Biol.">
        <title>The bagworm genome reveals a unique fibroin gene that provides high tensile strength.</title>
        <authorList>
            <person name="Kono N."/>
            <person name="Nakamura H."/>
            <person name="Ohtoshi R."/>
            <person name="Tomita M."/>
            <person name="Numata K."/>
            <person name="Arakawa K."/>
        </authorList>
    </citation>
    <scope>NUCLEOTIDE SEQUENCE [LARGE SCALE GENOMIC DNA]</scope>
</reference>
<dbReference type="AlphaFoldDB" id="A0A4C1WXV5"/>
<evidence type="ECO:0000313" key="2">
    <source>
        <dbReference type="EMBL" id="GBP56298.1"/>
    </source>
</evidence>
<dbReference type="Proteomes" id="UP000299102">
    <property type="component" value="Unassembled WGS sequence"/>
</dbReference>
<dbReference type="EMBL" id="BGZK01000689">
    <property type="protein sequence ID" value="GBP56298.1"/>
    <property type="molecule type" value="Genomic_DNA"/>
</dbReference>
<dbReference type="OrthoDB" id="9397715at2759"/>
<sequence length="105" mass="12076">MYFREDEEREMPQDFHQASPIVTNHHQSSPIVTNRHQSSPIVTNRHQSSPRVTNRHQSSPSVTNLVTFDTSGPRQAANRFYFYKRTTQARQSVNALSCLSFASQI</sequence>
<evidence type="ECO:0000256" key="1">
    <source>
        <dbReference type="SAM" id="MobiDB-lite"/>
    </source>
</evidence>
<accession>A0A4C1WXV5</accession>
<feature type="region of interest" description="Disordered" evidence="1">
    <location>
        <begin position="1"/>
        <end position="70"/>
    </location>
</feature>
<proteinExistence type="predicted"/>
<feature type="compositionally biased region" description="Polar residues" evidence="1">
    <location>
        <begin position="20"/>
        <end position="70"/>
    </location>
</feature>
<name>A0A4C1WXV5_EUMVA</name>
<evidence type="ECO:0000313" key="3">
    <source>
        <dbReference type="Proteomes" id="UP000299102"/>
    </source>
</evidence>
<feature type="compositionally biased region" description="Basic and acidic residues" evidence="1">
    <location>
        <begin position="1"/>
        <end position="13"/>
    </location>
</feature>